<dbReference type="SUPFAM" id="SSF55811">
    <property type="entry name" value="Nudix"/>
    <property type="match status" value="1"/>
</dbReference>
<proteinExistence type="predicted"/>
<comment type="cofactor">
    <cofactor evidence="1">
        <name>Mg(2+)</name>
        <dbReference type="ChEBI" id="CHEBI:18420"/>
    </cofactor>
</comment>
<dbReference type="GO" id="GO:0019693">
    <property type="term" value="P:ribose phosphate metabolic process"/>
    <property type="evidence" value="ECO:0007669"/>
    <property type="project" value="TreeGrafter"/>
</dbReference>
<keyword evidence="2" id="KW-0378">Hydrolase</keyword>
<dbReference type="InterPro" id="IPR015797">
    <property type="entry name" value="NUDIX_hydrolase-like_dom_sf"/>
</dbReference>
<dbReference type="PROSITE" id="PS51462">
    <property type="entry name" value="NUDIX"/>
    <property type="match status" value="1"/>
</dbReference>
<dbReference type="GO" id="GO:0006753">
    <property type="term" value="P:nucleoside phosphate metabolic process"/>
    <property type="evidence" value="ECO:0007669"/>
    <property type="project" value="TreeGrafter"/>
</dbReference>
<dbReference type="InterPro" id="IPR000086">
    <property type="entry name" value="NUDIX_hydrolase_dom"/>
</dbReference>
<reference evidence="4" key="1">
    <citation type="journal article" date="2015" name="Nature">
        <title>Complex archaea that bridge the gap between prokaryotes and eukaryotes.</title>
        <authorList>
            <person name="Spang A."/>
            <person name="Saw J.H."/>
            <person name="Jorgensen S.L."/>
            <person name="Zaremba-Niedzwiedzka K."/>
            <person name="Martijn J."/>
            <person name="Lind A.E."/>
            <person name="van Eijk R."/>
            <person name="Schleper C."/>
            <person name="Guy L."/>
            <person name="Ettema T.J."/>
        </authorList>
    </citation>
    <scope>NUCLEOTIDE SEQUENCE</scope>
</reference>
<dbReference type="EMBL" id="LAZR01003056">
    <property type="protein sequence ID" value="KKN22494.1"/>
    <property type="molecule type" value="Genomic_DNA"/>
</dbReference>
<dbReference type="Pfam" id="PF00293">
    <property type="entry name" value="NUDIX"/>
    <property type="match status" value="1"/>
</dbReference>
<dbReference type="InterPro" id="IPR020476">
    <property type="entry name" value="Nudix_hydrolase"/>
</dbReference>
<name>A0A0F9NXC7_9ZZZZ</name>
<organism evidence="4">
    <name type="scientific">marine sediment metagenome</name>
    <dbReference type="NCBI Taxonomy" id="412755"/>
    <lineage>
        <taxon>unclassified sequences</taxon>
        <taxon>metagenomes</taxon>
        <taxon>ecological metagenomes</taxon>
    </lineage>
</organism>
<dbReference type="CDD" id="cd24161">
    <property type="entry name" value="NUDIX_ADPRase_Ndx2"/>
    <property type="match status" value="1"/>
</dbReference>
<evidence type="ECO:0000256" key="1">
    <source>
        <dbReference type="ARBA" id="ARBA00001946"/>
    </source>
</evidence>
<dbReference type="InterPro" id="IPR020084">
    <property type="entry name" value="NUDIX_hydrolase_CS"/>
</dbReference>
<dbReference type="Gene3D" id="3.90.79.10">
    <property type="entry name" value="Nucleoside Triphosphate Pyrophosphohydrolase"/>
    <property type="match status" value="1"/>
</dbReference>
<dbReference type="PRINTS" id="PR00502">
    <property type="entry name" value="NUDIXFAMILY"/>
</dbReference>
<sequence>MGTKIKIVHENPWFKITKEDFVRHDGVDCTFFVVNKSNAVFIVPISSDGGIYMIKQYRYATKTWGWELPAGAIDDGEDPIVAAKRELQEETGLTAILWEQVGIIHLVPGIANSSTYIFTAKNLKQTDNNEQAEEGIVACKKFTIAEIKEMIISEEIHDGPTLAVFARVFLVKY</sequence>
<dbReference type="AlphaFoldDB" id="A0A0F9NXC7"/>
<dbReference type="PROSITE" id="PS00893">
    <property type="entry name" value="NUDIX_BOX"/>
    <property type="match status" value="1"/>
</dbReference>
<feature type="domain" description="Nudix hydrolase" evidence="3">
    <location>
        <begin position="35"/>
        <end position="164"/>
    </location>
</feature>
<dbReference type="PANTHER" id="PTHR11839">
    <property type="entry name" value="UDP/ADP-SUGAR PYROPHOSPHATASE"/>
    <property type="match status" value="1"/>
</dbReference>
<protein>
    <recommendedName>
        <fullName evidence="3">Nudix hydrolase domain-containing protein</fullName>
    </recommendedName>
</protein>
<evidence type="ECO:0000313" key="4">
    <source>
        <dbReference type="EMBL" id="KKN22494.1"/>
    </source>
</evidence>
<gene>
    <name evidence="4" type="ORF">LCGC14_0914470</name>
</gene>
<comment type="caution">
    <text evidence="4">The sequence shown here is derived from an EMBL/GenBank/DDBJ whole genome shotgun (WGS) entry which is preliminary data.</text>
</comment>
<accession>A0A0F9NXC7</accession>
<evidence type="ECO:0000256" key="2">
    <source>
        <dbReference type="ARBA" id="ARBA00022801"/>
    </source>
</evidence>
<dbReference type="GO" id="GO:0016462">
    <property type="term" value="F:pyrophosphatase activity"/>
    <property type="evidence" value="ECO:0007669"/>
    <property type="project" value="UniProtKB-ARBA"/>
</dbReference>
<evidence type="ECO:0000259" key="3">
    <source>
        <dbReference type="PROSITE" id="PS51462"/>
    </source>
</evidence>
<dbReference type="PANTHER" id="PTHR11839:SF18">
    <property type="entry name" value="NUDIX HYDROLASE DOMAIN-CONTAINING PROTEIN"/>
    <property type="match status" value="1"/>
</dbReference>